<dbReference type="GO" id="GO:0031267">
    <property type="term" value="F:small GTPase binding"/>
    <property type="evidence" value="ECO:0007669"/>
    <property type="project" value="InterPro"/>
</dbReference>
<dbReference type="InterPro" id="IPR041389">
    <property type="entry name" value="Importin_rep_6"/>
</dbReference>
<keyword evidence="7" id="KW-0007">Acetylation</keyword>
<keyword evidence="3" id="KW-0813">Transport</keyword>
<dbReference type="EMBL" id="KK914347">
    <property type="protein sequence ID" value="KDP39689.1"/>
    <property type="molecule type" value="Genomic_DNA"/>
</dbReference>
<feature type="repeat" description="HEAT" evidence="9">
    <location>
        <begin position="421"/>
        <end position="459"/>
    </location>
</feature>
<dbReference type="SMART" id="SM01349">
    <property type="entry name" value="TOG"/>
    <property type="match status" value="2"/>
</dbReference>
<dbReference type="Pfam" id="PF18808">
    <property type="entry name" value="Importin_rep_4"/>
    <property type="match status" value="1"/>
</dbReference>
<evidence type="ECO:0000313" key="12">
    <source>
        <dbReference type="Proteomes" id="UP000027138"/>
    </source>
</evidence>
<dbReference type="AlphaFoldDB" id="A0A067L6I9"/>
<feature type="domain" description="Importin N-terminal" evidence="10">
    <location>
        <begin position="39"/>
        <end position="116"/>
    </location>
</feature>
<dbReference type="GO" id="GO:0005737">
    <property type="term" value="C:cytoplasm"/>
    <property type="evidence" value="ECO:0007669"/>
    <property type="project" value="UniProtKB-SubCell"/>
</dbReference>
<reference evidence="11 12" key="1">
    <citation type="journal article" date="2014" name="PLoS ONE">
        <title>Global Analysis of Gene Expression Profiles in Physic Nut (Jatropha curcas L.) Seedlings Exposed to Salt Stress.</title>
        <authorList>
            <person name="Zhang L."/>
            <person name="Zhang C."/>
            <person name="Wu P."/>
            <person name="Chen Y."/>
            <person name="Li M."/>
            <person name="Jiang H."/>
            <person name="Wu G."/>
        </authorList>
    </citation>
    <scope>NUCLEOTIDE SEQUENCE [LARGE SCALE GENOMIC DNA]</scope>
    <source>
        <strain evidence="12">cv. GZQX0401</strain>
        <tissue evidence="11">Young leaves</tissue>
    </source>
</reference>
<evidence type="ECO:0000256" key="1">
    <source>
        <dbReference type="ARBA" id="ARBA00004123"/>
    </source>
</evidence>
<keyword evidence="8" id="KW-0539">Nucleus</keyword>
<dbReference type="STRING" id="180498.A0A067L6I9"/>
<dbReference type="SMART" id="SM00913">
    <property type="entry name" value="IBN_N"/>
    <property type="match status" value="1"/>
</dbReference>
<dbReference type="InterPro" id="IPR021133">
    <property type="entry name" value="HEAT_type_2"/>
</dbReference>
<evidence type="ECO:0000256" key="4">
    <source>
        <dbReference type="ARBA" id="ARBA00022490"/>
    </source>
</evidence>
<accession>A0A067L6I9</accession>
<evidence type="ECO:0000256" key="7">
    <source>
        <dbReference type="ARBA" id="ARBA00022990"/>
    </source>
</evidence>
<dbReference type="SUPFAM" id="SSF48371">
    <property type="entry name" value="ARM repeat"/>
    <property type="match status" value="1"/>
</dbReference>
<evidence type="ECO:0000256" key="3">
    <source>
        <dbReference type="ARBA" id="ARBA00022448"/>
    </source>
</evidence>
<dbReference type="OrthoDB" id="543373at2759"/>
<dbReference type="InterPro" id="IPR034085">
    <property type="entry name" value="TOG"/>
</dbReference>
<evidence type="ECO:0000259" key="10">
    <source>
        <dbReference type="PROSITE" id="PS50166"/>
    </source>
</evidence>
<evidence type="ECO:0000313" key="11">
    <source>
        <dbReference type="EMBL" id="KDP39689.1"/>
    </source>
</evidence>
<dbReference type="InterPro" id="IPR040122">
    <property type="entry name" value="Importin_beta"/>
</dbReference>
<dbReference type="Pfam" id="PF13513">
    <property type="entry name" value="HEAT_EZ"/>
    <property type="match status" value="1"/>
</dbReference>
<organism evidence="11 12">
    <name type="scientific">Jatropha curcas</name>
    <name type="common">Barbados nut</name>
    <dbReference type="NCBI Taxonomy" id="180498"/>
    <lineage>
        <taxon>Eukaryota</taxon>
        <taxon>Viridiplantae</taxon>
        <taxon>Streptophyta</taxon>
        <taxon>Embryophyta</taxon>
        <taxon>Tracheophyta</taxon>
        <taxon>Spermatophyta</taxon>
        <taxon>Magnoliopsida</taxon>
        <taxon>eudicotyledons</taxon>
        <taxon>Gunneridae</taxon>
        <taxon>Pentapetalae</taxon>
        <taxon>rosids</taxon>
        <taxon>fabids</taxon>
        <taxon>Malpighiales</taxon>
        <taxon>Euphorbiaceae</taxon>
        <taxon>Crotonoideae</taxon>
        <taxon>Jatropheae</taxon>
        <taxon>Jatropha</taxon>
    </lineage>
</organism>
<gene>
    <name evidence="11" type="ORF">JCGZ_02709</name>
</gene>
<name>A0A067L6I9_JATCU</name>
<keyword evidence="12" id="KW-1185">Reference proteome</keyword>
<proteinExistence type="predicted"/>
<dbReference type="InterPro" id="IPR058584">
    <property type="entry name" value="IMB1_TNPO1-like_TPR"/>
</dbReference>
<dbReference type="Proteomes" id="UP000027138">
    <property type="component" value="Unassembled WGS sequence"/>
</dbReference>
<comment type="subcellular location">
    <subcellularLocation>
        <location evidence="2">Cytoplasm</location>
    </subcellularLocation>
    <subcellularLocation>
        <location evidence="1">Nucleus</location>
    </subcellularLocation>
</comment>
<evidence type="ECO:0000256" key="5">
    <source>
        <dbReference type="ARBA" id="ARBA00022737"/>
    </source>
</evidence>
<dbReference type="Pfam" id="PF25780">
    <property type="entry name" value="TPR_IPO5"/>
    <property type="match status" value="1"/>
</dbReference>
<evidence type="ECO:0000256" key="2">
    <source>
        <dbReference type="ARBA" id="ARBA00004496"/>
    </source>
</evidence>
<dbReference type="KEGG" id="jcu:105632615"/>
<dbReference type="Pfam" id="PF18829">
    <property type="entry name" value="Importin_rep_6"/>
    <property type="match status" value="1"/>
</dbReference>
<evidence type="ECO:0000256" key="8">
    <source>
        <dbReference type="ARBA" id="ARBA00023242"/>
    </source>
</evidence>
<dbReference type="Gene3D" id="1.25.10.10">
    <property type="entry name" value="Leucine-rich Repeat Variant"/>
    <property type="match status" value="1"/>
</dbReference>
<dbReference type="InterPro" id="IPR016024">
    <property type="entry name" value="ARM-type_fold"/>
</dbReference>
<dbReference type="Pfam" id="PF03810">
    <property type="entry name" value="IBN_N"/>
    <property type="match status" value="1"/>
</dbReference>
<keyword evidence="5" id="KW-0677">Repeat</keyword>
<keyword evidence="4" id="KW-0963">Cytoplasm</keyword>
<dbReference type="Pfam" id="PF02985">
    <property type="entry name" value="HEAT"/>
    <property type="match status" value="1"/>
</dbReference>
<dbReference type="InterPro" id="IPR011989">
    <property type="entry name" value="ARM-like"/>
</dbReference>
<protein>
    <recommendedName>
        <fullName evidence="10">Importin N-terminal domain-containing protein</fullName>
    </recommendedName>
</protein>
<evidence type="ECO:0000256" key="9">
    <source>
        <dbReference type="PROSITE-ProRule" id="PRU00103"/>
    </source>
</evidence>
<dbReference type="PANTHER" id="PTHR10527">
    <property type="entry name" value="IMPORTIN BETA"/>
    <property type="match status" value="1"/>
</dbReference>
<dbReference type="PROSITE" id="PS50077">
    <property type="entry name" value="HEAT_REPEAT"/>
    <property type="match status" value="1"/>
</dbReference>
<dbReference type="GO" id="GO:0006606">
    <property type="term" value="P:protein import into nucleus"/>
    <property type="evidence" value="ECO:0007669"/>
    <property type="project" value="InterPro"/>
</dbReference>
<sequence length="1118" mass="124190">MAADPTQLQQLTHLLGPDPSHFEILVSHLMSSSNEQRSAAESLFNLCKQAQPDSFTLRLAHLLSSSALSEIRAMSAVLLRKHLTRGAANDDSFLYPKLNESTRSTIKNILLSSLQRETTKSITKKINDTVSELAASVLPDGGWPELLPFMFQCVTAQNHNLQESALLIFARLAQFIGETLIPHLSTLRELFLNCLSNSTSPDVRLAALNATINFIQCLSNNHDRDKFQDLLPLMMQTLTESLNNNQEATAQEALELLIELAGSEPRFLRKQIMEVVGSMLQIAEAESLEEGTRHLAIEFVITLAEARERAPGMMRKFPQFVHKLFMVLMRMLLDIEDDPVWHSAESEDEDAGETSNYGFGQECLDRLSIALGGNTVIPVASEVLQSFLAAPEWEKHHAALIALAQIAEGCSKVMIKNLEQIVSMVLNSFQDPHPRVRWAAINAIGQLSTDLGPDLQKKYHQRVLPALAGAMDDFQNPRVQAHAASAVLNFSESCTPDILAPYLDGIISKLLVLLQNGKQMVQEGALTALASVADSSQEHFQKYYNAVMPYLKAILVSANDKSNRMLRAKAMECISLVGMAVGKDKFRDDARQVMDVLLSLQGSQMEADDPTTSYMLQAWARLCKCLGKDFLPYMNVVMPPLLQSAQLKPDVTITSADSDVDIDDDEDDSIETITLGDKRIGIKTSVLEEKATACNMICCYADELKEGFFPWIDQVATTLVPLLKFYFHEEVRKAAVSAMPELLRSAKLAIEKGQSQGRNESYLKQLSDYIVPALVEALHKEPEVEICANMLDSLTECIQVSGSLLDESQVRSIVDEIKQVMTASAARKQERAERAKAEDFDAEEGELLKEENEQEEELFDQVGDLLGMLIKTFRISFLPFFDELSSYITPMWGKDKTAEERRIAICIFDDIVEHCHEAALKYYATYVPFLLEACNDENPDVRQAAVYGVGVCAEFGGSVFKPLVREALSKLNVVISDPNAHHSENVMAYDNAVSALGKICQFHRDSIDAAQVFPAWLSCLPIRSDLIEAKLVHDQLCSMVERSDRELLGLNNQYLPKVVLVFAEVICAGKDLATEQTAGRMINLLRQLQQMLPPATLASTWSSLEPQQQLALQSILSA</sequence>
<keyword evidence="6" id="KW-0653">Protein transport</keyword>
<dbReference type="Pfam" id="PF25574">
    <property type="entry name" value="TPR_IMB1"/>
    <property type="match status" value="1"/>
</dbReference>
<dbReference type="PROSITE" id="PS50166">
    <property type="entry name" value="IMPORTIN_B_NT"/>
    <property type="match status" value="1"/>
</dbReference>
<dbReference type="InterPro" id="IPR041653">
    <property type="entry name" value="Importin_rep_4"/>
</dbReference>
<dbReference type="InterPro" id="IPR000357">
    <property type="entry name" value="HEAT"/>
</dbReference>
<dbReference type="InterPro" id="IPR001494">
    <property type="entry name" value="Importin-beta_N"/>
</dbReference>
<dbReference type="InterPro" id="IPR057672">
    <property type="entry name" value="TPR_IPO4/5"/>
</dbReference>
<evidence type="ECO:0000256" key="6">
    <source>
        <dbReference type="ARBA" id="ARBA00022927"/>
    </source>
</evidence>
<dbReference type="GO" id="GO:0005634">
    <property type="term" value="C:nucleus"/>
    <property type="evidence" value="ECO:0007669"/>
    <property type="project" value="UniProtKB-SubCell"/>
</dbReference>